<dbReference type="GO" id="GO:0009024">
    <property type="term" value="F:tagatose-6-phosphate kinase activity"/>
    <property type="evidence" value="ECO:0007669"/>
    <property type="project" value="UniProtKB-EC"/>
</dbReference>
<dbReference type="InterPro" id="IPR029056">
    <property type="entry name" value="Ribokinase-like"/>
</dbReference>
<evidence type="ECO:0000313" key="11">
    <source>
        <dbReference type="Proteomes" id="UP000265930"/>
    </source>
</evidence>
<keyword evidence="3 7" id="KW-0547">Nucleotide-binding</keyword>
<comment type="pathway">
    <text evidence="7">Carbohydrate metabolism; D-tagatose 6-phosphate degradation; D-glyceraldehyde 3-phosphate and glycerone phosphate from D-tagatose 6-phosphate: step 1/2.</text>
</comment>
<dbReference type="UniPathway" id="UPA00704">
    <property type="reaction ID" value="UER00715"/>
</dbReference>
<evidence type="ECO:0000256" key="1">
    <source>
        <dbReference type="ARBA" id="ARBA00005380"/>
    </source>
</evidence>
<evidence type="ECO:0000256" key="4">
    <source>
        <dbReference type="ARBA" id="ARBA00022777"/>
    </source>
</evidence>
<dbReference type="NCBIfam" id="TIGR03828">
    <property type="entry name" value="pfkB"/>
    <property type="match status" value="1"/>
</dbReference>
<dbReference type="Proteomes" id="UP000265930">
    <property type="component" value="Unassembled WGS sequence"/>
</dbReference>
<keyword evidence="4 8" id="KW-0418">Kinase</keyword>
<dbReference type="InterPro" id="IPR022463">
    <property type="entry name" value="1-PFruKinase"/>
</dbReference>
<dbReference type="EMBL" id="QXDJ01000002">
    <property type="protein sequence ID" value="RII35438.1"/>
    <property type="molecule type" value="Genomic_DNA"/>
</dbReference>
<keyword evidence="2 7" id="KW-0808">Transferase</keyword>
<dbReference type="EC" id="2.7.1.144" evidence="7"/>
<dbReference type="CDD" id="cd01164">
    <property type="entry name" value="FruK_PfkB_like"/>
    <property type="match status" value="1"/>
</dbReference>
<sequence length="301" mass="32927">MINTITLNPSLDYIVKVDSFKVDSLNRNQEEQIYAGGKGINVSIVLKNLGVENTALGYVAGFTGDEILRQIRGYGVSCDFIKLNNGFSRINVKLKSDGETEINGSGPEITSEDLKILYQKLSGLTKGDYLILSGSIPNSVPDDIYENIIISLLDKGVEFIVDATKDLLLKVLKYKPFLIKPNHHELAEMFNVELKSDEDIIKYGKKLQEMGAKNVLISMAGDGAILLPENGEAIKREVPKGVLKNSVGAGDSMVAGFLCGYLKNNDIDEAFKMGIATGSASAFSEELATEKEVYELLKQFN</sequence>
<evidence type="ECO:0000256" key="6">
    <source>
        <dbReference type="ARBA" id="ARBA00047745"/>
    </source>
</evidence>
<evidence type="ECO:0000259" key="9">
    <source>
        <dbReference type="Pfam" id="PF00294"/>
    </source>
</evidence>
<keyword evidence="7" id="KW-0423">Lactose metabolism</keyword>
<dbReference type="PROSITE" id="PS00584">
    <property type="entry name" value="PFKB_KINASES_2"/>
    <property type="match status" value="1"/>
</dbReference>
<comment type="similarity">
    <text evidence="7">Belongs to the carbohydrate kinase PfkB family. LacC subfamily.</text>
</comment>
<dbReference type="PIRSF" id="PIRSF000535">
    <property type="entry name" value="1PFK/6PFK/LacC"/>
    <property type="match status" value="1"/>
</dbReference>
<comment type="function">
    <text evidence="8">Catalyzes the ATP-dependent phosphorylation of fructose-l-phosphate to fructose-l,6-bisphosphate.</text>
</comment>
<dbReference type="GO" id="GO:0008662">
    <property type="term" value="F:1-phosphofructokinase activity"/>
    <property type="evidence" value="ECO:0007669"/>
    <property type="project" value="UniProtKB-UniRule"/>
</dbReference>
<comment type="catalytic activity">
    <reaction evidence="7">
        <text>D-tagatofuranose 6-phosphate + ATP = D-tagatofuranose 1,6-bisphosphate + ADP + H(+)</text>
        <dbReference type="Rhea" id="RHEA:12420"/>
        <dbReference type="ChEBI" id="CHEBI:15378"/>
        <dbReference type="ChEBI" id="CHEBI:30616"/>
        <dbReference type="ChEBI" id="CHEBI:58694"/>
        <dbReference type="ChEBI" id="CHEBI:58695"/>
        <dbReference type="ChEBI" id="CHEBI:456216"/>
        <dbReference type="EC" id="2.7.1.144"/>
    </reaction>
</comment>
<dbReference type="FunFam" id="3.40.1190.20:FF:000001">
    <property type="entry name" value="Phosphofructokinase"/>
    <property type="match status" value="1"/>
</dbReference>
<evidence type="ECO:0000256" key="7">
    <source>
        <dbReference type="PIRNR" id="PIRNR000535"/>
    </source>
</evidence>
<comment type="caution">
    <text evidence="10">The sequence shown here is derived from an EMBL/GenBank/DDBJ whole genome shotgun (WGS) entry which is preliminary data.</text>
</comment>
<dbReference type="GO" id="GO:0005524">
    <property type="term" value="F:ATP binding"/>
    <property type="evidence" value="ECO:0007669"/>
    <property type="project" value="UniProtKB-UniRule"/>
</dbReference>
<dbReference type="GO" id="GO:0044281">
    <property type="term" value="P:small molecule metabolic process"/>
    <property type="evidence" value="ECO:0007669"/>
    <property type="project" value="UniProtKB-ARBA"/>
</dbReference>
<evidence type="ECO:0000313" key="10">
    <source>
        <dbReference type="EMBL" id="RII35438.1"/>
    </source>
</evidence>
<protein>
    <recommendedName>
        <fullName evidence="7">Tagatose-6-phosphate kinase</fullName>
        <ecNumber evidence="7">2.7.1.144</ecNumber>
    </recommendedName>
</protein>
<dbReference type="PANTHER" id="PTHR46566">
    <property type="entry name" value="1-PHOSPHOFRUCTOKINASE-RELATED"/>
    <property type="match status" value="1"/>
</dbReference>
<comment type="similarity">
    <text evidence="1">Belongs to the carbohydrate kinase pfkB family.</text>
</comment>
<dbReference type="GO" id="GO:0005988">
    <property type="term" value="P:lactose metabolic process"/>
    <property type="evidence" value="ECO:0007669"/>
    <property type="project" value="UniProtKB-KW"/>
</dbReference>
<dbReference type="GO" id="GO:0016052">
    <property type="term" value="P:carbohydrate catabolic process"/>
    <property type="evidence" value="ECO:0007669"/>
    <property type="project" value="UniProtKB-ARBA"/>
</dbReference>
<feature type="domain" description="Carbohydrate kinase PfkB" evidence="9">
    <location>
        <begin position="12"/>
        <end position="286"/>
    </location>
</feature>
<dbReference type="InterPro" id="IPR017583">
    <property type="entry name" value="Tagatose/fructose_Pkinase"/>
</dbReference>
<dbReference type="Pfam" id="PF00294">
    <property type="entry name" value="PfkB"/>
    <property type="match status" value="1"/>
</dbReference>
<gene>
    <name evidence="10" type="primary">pfkB</name>
    <name evidence="10" type="ORF">D2A34_09575</name>
</gene>
<dbReference type="SUPFAM" id="SSF53613">
    <property type="entry name" value="Ribokinase-like"/>
    <property type="match status" value="1"/>
</dbReference>
<dbReference type="Gene3D" id="3.40.1190.20">
    <property type="match status" value="1"/>
</dbReference>
<dbReference type="GO" id="GO:0005829">
    <property type="term" value="C:cytosol"/>
    <property type="evidence" value="ECO:0007669"/>
    <property type="project" value="TreeGrafter"/>
</dbReference>
<dbReference type="RefSeq" id="WP_119366459.1">
    <property type="nucleotide sequence ID" value="NZ_QXDJ01000002.1"/>
</dbReference>
<evidence type="ECO:0000256" key="3">
    <source>
        <dbReference type="ARBA" id="ARBA00022741"/>
    </source>
</evidence>
<accession>A0A399IQW7</accession>
<dbReference type="AlphaFoldDB" id="A0A399IQW7"/>
<reference evidence="10 11" key="1">
    <citation type="submission" date="2018-08" db="EMBL/GenBank/DDBJ databases">
        <title>Genome of Clostridium chromiireducens C1, DSM12136.</title>
        <authorList>
            <person name="Xing M."/>
            <person name="Wei Y."/>
            <person name="Ang E.L."/>
            <person name="Zhao H."/>
            <person name="Zhang Y."/>
        </authorList>
    </citation>
    <scope>NUCLEOTIDE SEQUENCE [LARGE SCALE GENOMIC DNA]</scope>
    <source>
        <strain evidence="10 11">C1</strain>
    </source>
</reference>
<proteinExistence type="inferred from homology"/>
<evidence type="ECO:0000256" key="5">
    <source>
        <dbReference type="ARBA" id="ARBA00022840"/>
    </source>
</evidence>
<dbReference type="InterPro" id="IPR002173">
    <property type="entry name" value="Carboh/pur_kinase_PfkB_CS"/>
</dbReference>
<keyword evidence="5 7" id="KW-0067">ATP-binding</keyword>
<organism evidence="10 11">
    <name type="scientific">Clostridium chromiireducens</name>
    <dbReference type="NCBI Taxonomy" id="225345"/>
    <lineage>
        <taxon>Bacteria</taxon>
        <taxon>Bacillati</taxon>
        <taxon>Bacillota</taxon>
        <taxon>Clostridia</taxon>
        <taxon>Eubacteriales</taxon>
        <taxon>Clostridiaceae</taxon>
        <taxon>Clostridium</taxon>
    </lineage>
</organism>
<evidence type="ECO:0000256" key="2">
    <source>
        <dbReference type="ARBA" id="ARBA00022679"/>
    </source>
</evidence>
<comment type="catalytic activity">
    <reaction evidence="6 8">
        <text>beta-D-fructose 1-phosphate + ATP = beta-D-fructose 1,6-bisphosphate + ADP + H(+)</text>
        <dbReference type="Rhea" id="RHEA:14213"/>
        <dbReference type="ChEBI" id="CHEBI:15378"/>
        <dbReference type="ChEBI" id="CHEBI:30616"/>
        <dbReference type="ChEBI" id="CHEBI:32966"/>
        <dbReference type="ChEBI" id="CHEBI:138881"/>
        <dbReference type="ChEBI" id="CHEBI:456216"/>
        <dbReference type="EC" id="2.7.1.56"/>
    </reaction>
</comment>
<dbReference type="InterPro" id="IPR011611">
    <property type="entry name" value="PfkB_dom"/>
</dbReference>
<dbReference type="GO" id="GO:2001059">
    <property type="term" value="P:D-tagatose 6-phosphate catabolic process"/>
    <property type="evidence" value="ECO:0007669"/>
    <property type="project" value="UniProtKB-UniPathway"/>
</dbReference>
<name>A0A399IQW7_9CLOT</name>
<dbReference type="NCBIfam" id="TIGR03168">
    <property type="entry name" value="1-PFK"/>
    <property type="match status" value="1"/>
</dbReference>
<dbReference type="PANTHER" id="PTHR46566:SF1">
    <property type="entry name" value="1-PHOSPHOFRUCTOKINASE"/>
    <property type="match status" value="1"/>
</dbReference>
<evidence type="ECO:0000256" key="8">
    <source>
        <dbReference type="RuleBase" id="RU369061"/>
    </source>
</evidence>